<dbReference type="EMBL" id="OW240917">
    <property type="protein sequence ID" value="CAH2299452.1"/>
    <property type="molecule type" value="Genomic_DNA"/>
</dbReference>
<evidence type="ECO:0000313" key="2">
    <source>
        <dbReference type="Proteomes" id="UP001295444"/>
    </source>
</evidence>
<keyword evidence="2" id="KW-1185">Reference proteome</keyword>
<sequence>MGAVGYRNTFHPKSPILALRAVVPDTLLKHWHEAGITRISQLINDEGIIPFPDLQIQWQIPNCAIFSYLQLKSVLNAHTTLSQEMRGSASVTPHLLIERCWASPTKPKALTLCYKSWQELSPNKPHPHKAQWETDCGVTLTEGDWLHALNDLSKWTKCYSHIEAHKKLLYHWYMTPQRLHRIFPTTSPTCWRCNSTTGTLIHLWCSCGDVQPLWTTVRLVLDELGIPRFLLTKTTCLLLLLPALLSS</sequence>
<evidence type="ECO:0000313" key="1">
    <source>
        <dbReference type="EMBL" id="CAH2299452.1"/>
    </source>
</evidence>
<gene>
    <name evidence="1" type="ORF">PECUL_23A037977</name>
</gene>
<organism evidence="1 2">
    <name type="scientific">Pelobates cultripes</name>
    <name type="common">Western spadefoot toad</name>
    <dbReference type="NCBI Taxonomy" id="61616"/>
    <lineage>
        <taxon>Eukaryota</taxon>
        <taxon>Metazoa</taxon>
        <taxon>Chordata</taxon>
        <taxon>Craniata</taxon>
        <taxon>Vertebrata</taxon>
        <taxon>Euteleostomi</taxon>
        <taxon>Amphibia</taxon>
        <taxon>Batrachia</taxon>
        <taxon>Anura</taxon>
        <taxon>Pelobatoidea</taxon>
        <taxon>Pelobatidae</taxon>
        <taxon>Pelobates</taxon>
    </lineage>
</organism>
<dbReference type="Proteomes" id="UP001295444">
    <property type="component" value="Chromosome 06"/>
</dbReference>
<reference evidence="1" key="1">
    <citation type="submission" date="2022-03" db="EMBL/GenBank/DDBJ databases">
        <authorList>
            <person name="Alioto T."/>
            <person name="Alioto T."/>
            <person name="Gomez Garrido J."/>
        </authorList>
    </citation>
    <scope>NUCLEOTIDE SEQUENCE</scope>
</reference>
<name>A0AAD1SFV3_PELCU</name>
<accession>A0AAD1SFV3</accession>
<dbReference type="AlphaFoldDB" id="A0AAD1SFV3"/>
<proteinExistence type="predicted"/>
<protein>
    <submittedName>
        <fullName evidence="1">Uncharacterized protein</fullName>
    </submittedName>
</protein>